<dbReference type="EMBL" id="CP139965">
    <property type="protein sequence ID" value="WQD76658.1"/>
    <property type="molecule type" value="Genomic_DNA"/>
</dbReference>
<keyword evidence="2" id="KW-1185">Reference proteome</keyword>
<dbReference type="Pfam" id="PF13958">
    <property type="entry name" value="ToxN_toxin"/>
    <property type="match status" value="1"/>
</dbReference>
<evidence type="ECO:0000313" key="2">
    <source>
        <dbReference type="Proteomes" id="UP001325479"/>
    </source>
</evidence>
<protein>
    <submittedName>
        <fullName evidence="1">Type III toxin-antitoxin system ToxN/AbiQ family toxin</fullName>
    </submittedName>
</protein>
<dbReference type="Gene3D" id="3.10.129.130">
    <property type="match status" value="1"/>
</dbReference>
<organism evidence="1 2">
    <name type="scientific">Paraburkholderia kururiensis</name>
    <dbReference type="NCBI Taxonomy" id="984307"/>
    <lineage>
        <taxon>Bacteria</taxon>
        <taxon>Pseudomonadati</taxon>
        <taxon>Pseudomonadota</taxon>
        <taxon>Betaproteobacteria</taxon>
        <taxon>Burkholderiales</taxon>
        <taxon>Burkholderiaceae</taxon>
        <taxon>Paraburkholderia</taxon>
    </lineage>
</organism>
<gene>
    <name evidence="1" type="ORF">U0042_21585</name>
</gene>
<dbReference type="InterPro" id="IPR053735">
    <property type="entry name" value="Type_III_TA_endoRNase"/>
</dbReference>
<proteinExistence type="predicted"/>
<dbReference type="Proteomes" id="UP001325479">
    <property type="component" value="Chromosome"/>
</dbReference>
<name>A0ABZ0WH45_9BURK</name>
<accession>A0ABZ0WH45</accession>
<reference evidence="1 2" key="1">
    <citation type="submission" date="2023-12" db="EMBL/GenBank/DDBJ databases">
        <title>Genome sequencing and assembly of bacterial species from a model synthetic community.</title>
        <authorList>
            <person name="Hogle S.L."/>
        </authorList>
    </citation>
    <scope>NUCLEOTIDE SEQUENCE [LARGE SCALE GENOMIC DNA]</scope>
    <source>
        <strain evidence="1 2">HAMBI 2494</strain>
    </source>
</reference>
<evidence type="ECO:0000313" key="1">
    <source>
        <dbReference type="EMBL" id="WQD76658.1"/>
    </source>
</evidence>
<dbReference type="InterPro" id="IPR025911">
    <property type="entry name" value="ToxN/AbiQ_toxin"/>
</dbReference>
<dbReference type="RefSeq" id="WP_114809214.1">
    <property type="nucleotide sequence ID" value="NZ_CP139965.1"/>
</dbReference>
<sequence>MEFYTVSDAYIAYLKAIDNKVPDNYSEKRPYIGVILEVEGHKYLAPLTSYKMKQDRINPSTPTIFKLHEKGDPNNKLGMVAINNMFPILDSEITKVDFTAQEARYRRMLNLQLAFIKSNQDQIRARARALHKLITEKSHKFFASISCDFAALEAGYGGYAQQQSSGTAQAAAAQAMPAGDQAK</sequence>